<dbReference type="AlphaFoldDB" id="A0A7C9DBU9"/>
<dbReference type="EMBL" id="GISG01112166">
    <property type="protein sequence ID" value="MBA4639101.1"/>
    <property type="molecule type" value="Transcribed_RNA"/>
</dbReference>
<accession>A0A7C9DBU9</accession>
<proteinExistence type="predicted"/>
<evidence type="ECO:0000256" key="1">
    <source>
        <dbReference type="SAM" id="MobiDB-lite"/>
    </source>
</evidence>
<protein>
    <submittedName>
        <fullName evidence="2">Uncharacterized protein</fullName>
    </submittedName>
</protein>
<feature type="compositionally biased region" description="Low complexity" evidence="1">
    <location>
        <begin position="208"/>
        <end position="232"/>
    </location>
</feature>
<reference evidence="2" key="2">
    <citation type="submission" date="2020-07" db="EMBL/GenBank/DDBJ databases">
        <authorList>
            <person name="Vera ALvarez R."/>
            <person name="Arias-Moreno D.M."/>
            <person name="Jimenez-Jacinto V."/>
            <person name="Jimenez-Bremont J.F."/>
            <person name="Swaminathan K."/>
            <person name="Moose S.P."/>
            <person name="Guerrero-Gonzalez M.L."/>
            <person name="Marino-Ramirez L."/>
            <person name="Landsman D."/>
            <person name="Rodriguez-Kessler M."/>
            <person name="Delgado-Sanchez P."/>
        </authorList>
    </citation>
    <scope>NUCLEOTIDE SEQUENCE</scope>
    <source>
        <tissue evidence="2">Cladode</tissue>
    </source>
</reference>
<organism evidence="2">
    <name type="scientific">Opuntia streptacantha</name>
    <name type="common">Prickly pear cactus</name>
    <name type="synonym">Opuntia cardona</name>
    <dbReference type="NCBI Taxonomy" id="393608"/>
    <lineage>
        <taxon>Eukaryota</taxon>
        <taxon>Viridiplantae</taxon>
        <taxon>Streptophyta</taxon>
        <taxon>Embryophyta</taxon>
        <taxon>Tracheophyta</taxon>
        <taxon>Spermatophyta</taxon>
        <taxon>Magnoliopsida</taxon>
        <taxon>eudicotyledons</taxon>
        <taxon>Gunneridae</taxon>
        <taxon>Pentapetalae</taxon>
        <taxon>Caryophyllales</taxon>
        <taxon>Cactineae</taxon>
        <taxon>Cactaceae</taxon>
        <taxon>Opuntioideae</taxon>
        <taxon>Opuntia</taxon>
    </lineage>
</organism>
<evidence type="ECO:0000313" key="2">
    <source>
        <dbReference type="EMBL" id="MBA4639101.1"/>
    </source>
</evidence>
<sequence length="256" mass="28016">MGIDPVTHTRRIDLLDLGSLLNSQQQNNPQLNLLKLLSLQTLVNPELLKLATLLSTNQNNGNLNFLLQNLEANQLANPMQNPNPNPLQTTNPQIQNSLNLPSCSTMTTTAAAITTTAAPCASIMNDAQVMLPNLVQYPADVSSFDAHNLGAQTGSFLDDQWHNNVFLGSEAPAHQGYSKVEPNQGQFLSHEDQAIMNSWFDNSAFQSDNSNQSLSSSQQTPLSSNSMYPNSSSEDEIDSYCRNLLNLDIPVDLFDV</sequence>
<feature type="region of interest" description="Disordered" evidence="1">
    <location>
        <begin position="208"/>
        <end position="234"/>
    </location>
</feature>
<name>A0A7C9DBU9_OPUST</name>
<reference evidence="2" key="1">
    <citation type="journal article" date="2013" name="J. Plant Res.">
        <title>Effect of fungi and light on seed germination of three Opuntia species from semiarid lands of central Mexico.</title>
        <authorList>
            <person name="Delgado-Sanchez P."/>
            <person name="Jimenez-Bremont J.F."/>
            <person name="Guerrero-Gonzalez Mde L."/>
            <person name="Flores J."/>
        </authorList>
    </citation>
    <scope>NUCLEOTIDE SEQUENCE</scope>
    <source>
        <tissue evidence="2">Cladode</tissue>
    </source>
</reference>